<feature type="transmembrane region" description="Helical" evidence="6">
    <location>
        <begin position="156"/>
        <end position="174"/>
    </location>
</feature>
<dbReference type="Proteomes" id="UP000829116">
    <property type="component" value="Chromosome"/>
</dbReference>
<dbReference type="InterPro" id="IPR004923">
    <property type="entry name" value="FTR1/Fip1/EfeU"/>
</dbReference>
<evidence type="ECO:0000256" key="6">
    <source>
        <dbReference type="SAM" id="Phobius"/>
    </source>
</evidence>
<feature type="transmembrane region" description="Helical" evidence="6">
    <location>
        <begin position="115"/>
        <end position="144"/>
    </location>
</feature>
<evidence type="ECO:0000256" key="4">
    <source>
        <dbReference type="ARBA" id="ARBA00022989"/>
    </source>
</evidence>
<dbReference type="PANTHER" id="PTHR31632:SF2">
    <property type="entry name" value="PLASMA MEMBRANE IRON PERMEASE"/>
    <property type="match status" value="1"/>
</dbReference>
<gene>
    <name evidence="7" type="ORF">MNY72_12750</name>
</gene>
<name>A0A9Q8V416_9GAMM</name>
<evidence type="ECO:0000256" key="5">
    <source>
        <dbReference type="ARBA" id="ARBA00023136"/>
    </source>
</evidence>
<dbReference type="AlphaFoldDB" id="A0A9Q8V416"/>
<feature type="transmembrane region" description="Helical" evidence="6">
    <location>
        <begin position="71"/>
        <end position="91"/>
    </location>
</feature>
<feature type="transmembrane region" description="Helical" evidence="6">
    <location>
        <begin position="181"/>
        <end position="199"/>
    </location>
</feature>
<evidence type="ECO:0000256" key="1">
    <source>
        <dbReference type="ARBA" id="ARBA00004141"/>
    </source>
</evidence>
<evidence type="ECO:0000313" key="7">
    <source>
        <dbReference type="EMBL" id="UNH30201.1"/>
    </source>
</evidence>
<keyword evidence="5 6" id="KW-0472">Membrane</keyword>
<keyword evidence="3 6" id="KW-0812">Transmembrane</keyword>
<dbReference type="GO" id="GO:0033573">
    <property type="term" value="C:high-affinity iron permease complex"/>
    <property type="evidence" value="ECO:0007669"/>
    <property type="project" value="InterPro"/>
</dbReference>
<protein>
    <submittedName>
        <fullName evidence="7">FTR1 family protein</fullName>
    </submittedName>
</protein>
<comment type="similarity">
    <text evidence="2">Belongs to the oxidase-dependent Fe transporter (OFeT) (TC 9.A.10.1) family.</text>
</comment>
<dbReference type="GO" id="GO:0015093">
    <property type="term" value="F:ferrous iron transmembrane transporter activity"/>
    <property type="evidence" value="ECO:0007669"/>
    <property type="project" value="TreeGrafter"/>
</dbReference>
<dbReference type="PANTHER" id="PTHR31632">
    <property type="entry name" value="IRON TRANSPORTER FTH1"/>
    <property type="match status" value="1"/>
</dbReference>
<accession>A0A9Q8V416</accession>
<organism evidence="7 8">
    <name type="scientific">Moellerella wisconsensis</name>
    <dbReference type="NCBI Taxonomy" id="158849"/>
    <lineage>
        <taxon>Bacteria</taxon>
        <taxon>Pseudomonadati</taxon>
        <taxon>Pseudomonadota</taxon>
        <taxon>Gammaproteobacteria</taxon>
        <taxon>Enterobacterales</taxon>
        <taxon>Morganellaceae</taxon>
        <taxon>Moellerella</taxon>
    </lineage>
</organism>
<dbReference type="RefSeq" id="WP_241541976.1">
    <property type="nucleotide sequence ID" value="NZ_CAWQWN010000001.1"/>
</dbReference>
<feature type="transmembrane region" description="Helical" evidence="6">
    <location>
        <begin position="6"/>
        <end position="26"/>
    </location>
</feature>
<feature type="transmembrane region" description="Helical" evidence="6">
    <location>
        <begin position="38"/>
        <end position="59"/>
    </location>
</feature>
<evidence type="ECO:0000313" key="8">
    <source>
        <dbReference type="Proteomes" id="UP000829116"/>
    </source>
</evidence>
<feature type="transmembrane region" description="Helical" evidence="6">
    <location>
        <begin position="252"/>
        <end position="271"/>
    </location>
</feature>
<reference evidence="7" key="1">
    <citation type="submission" date="2022-03" db="EMBL/GenBank/DDBJ databases">
        <title>ESBL-producing Moellerella wisconsensis and Escherichia marmotae isolated from wild game meat.</title>
        <authorList>
            <person name="Biggel M."/>
        </authorList>
    </citation>
    <scope>NUCLEOTIDE SEQUENCE</scope>
    <source>
        <strain evidence="7">W51</strain>
    </source>
</reference>
<evidence type="ECO:0000256" key="3">
    <source>
        <dbReference type="ARBA" id="ARBA00022692"/>
    </source>
</evidence>
<evidence type="ECO:0000256" key="2">
    <source>
        <dbReference type="ARBA" id="ARBA00008333"/>
    </source>
</evidence>
<proteinExistence type="inferred from homology"/>
<dbReference type="Pfam" id="PF03239">
    <property type="entry name" value="FTR1"/>
    <property type="match status" value="1"/>
</dbReference>
<comment type="subcellular location">
    <subcellularLocation>
        <location evidence="1">Membrane</location>
        <topology evidence="1">Multi-pass membrane protein</topology>
    </subcellularLocation>
</comment>
<sequence>MGQILFVVWRESFEALLVIGIIYAWIKRHPDAGTGIKFLWGGVALGIVLSIVLALLIYGVFNVLDDTGQSFFMIFMEIFAAILIVQMVYWMNKNGRSMQSSIEAGISRNAERHSWWGALFIIAIAIAREGSEIVVFLSSFIMGLNAETAPSFFTEVIGGIIIAALTLYIFLLTYRLISWEIFFNITGIILLFLALSLLLRGMEGIANLLLEYDIVLPDFLIYPVWDTTNILDDSTISGNFIASFFAYRAQPIGLSVITFILYWVIISWLFYRSQPRNKSVQ</sequence>
<keyword evidence="4 6" id="KW-1133">Transmembrane helix</keyword>
<dbReference type="EMBL" id="CP093245">
    <property type="protein sequence ID" value="UNH30201.1"/>
    <property type="molecule type" value="Genomic_DNA"/>
</dbReference>